<dbReference type="Proteomes" id="UP000622533">
    <property type="component" value="Unassembled WGS sequence"/>
</dbReference>
<dbReference type="GO" id="GO:0016717">
    <property type="term" value="F:oxidoreductase activity, acting on paired donors, with oxidation of a pair of donors resulting in the reduction of molecular oxygen to two molecules of water"/>
    <property type="evidence" value="ECO:0007669"/>
    <property type="project" value="TreeGrafter"/>
</dbReference>
<keyword evidence="4" id="KW-1133">Transmembrane helix</keyword>
<feature type="transmembrane region" description="Helical" evidence="4">
    <location>
        <begin position="171"/>
        <end position="188"/>
    </location>
</feature>
<name>A0A8J7DBZ8_DESMC</name>
<accession>A0A8J7DBZ8</accession>
<protein>
    <submittedName>
        <fullName evidence="6">Fatty acid desaturase</fullName>
    </submittedName>
</protein>
<dbReference type="GO" id="GO:0008610">
    <property type="term" value="P:lipid biosynthetic process"/>
    <property type="evidence" value="ECO:0007669"/>
    <property type="project" value="UniProtKB-ARBA"/>
</dbReference>
<dbReference type="Pfam" id="PF00487">
    <property type="entry name" value="FA_desaturase"/>
    <property type="match status" value="1"/>
</dbReference>
<dbReference type="CDD" id="cd03514">
    <property type="entry name" value="CrtR_beta-carotene-hydroxylase"/>
    <property type="match status" value="1"/>
</dbReference>
<feature type="transmembrane region" description="Helical" evidence="4">
    <location>
        <begin position="76"/>
        <end position="95"/>
    </location>
</feature>
<organism evidence="6 7">
    <name type="scientific">Desmonostoc muscorum LEGE 12446</name>
    <dbReference type="NCBI Taxonomy" id="1828758"/>
    <lineage>
        <taxon>Bacteria</taxon>
        <taxon>Bacillati</taxon>
        <taxon>Cyanobacteriota</taxon>
        <taxon>Cyanophyceae</taxon>
        <taxon>Nostocales</taxon>
        <taxon>Nostocaceae</taxon>
        <taxon>Desmonostoc</taxon>
    </lineage>
</organism>
<keyword evidence="3" id="KW-0408">Iron</keyword>
<keyword evidence="7" id="KW-1185">Reference proteome</keyword>
<dbReference type="PANTHER" id="PTHR19353">
    <property type="entry name" value="FATTY ACID DESATURASE 2"/>
    <property type="match status" value="1"/>
</dbReference>
<evidence type="ECO:0000256" key="2">
    <source>
        <dbReference type="ARBA" id="ARBA00008749"/>
    </source>
</evidence>
<feature type="transmembrane region" description="Helical" evidence="4">
    <location>
        <begin position="233"/>
        <end position="252"/>
    </location>
</feature>
<evidence type="ECO:0000313" key="7">
    <source>
        <dbReference type="Proteomes" id="UP000622533"/>
    </source>
</evidence>
<dbReference type="EMBL" id="JADEXS010000258">
    <property type="protein sequence ID" value="MBE9024361.1"/>
    <property type="molecule type" value="Genomic_DNA"/>
</dbReference>
<reference evidence="6" key="1">
    <citation type="submission" date="2020-10" db="EMBL/GenBank/DDBJ databases">
        <authorList>
            <person name="Castelo-Branco R."/>
            <person name="Eusebio N."/>
            <person name="Adriana R."/>
            <person name="Vieira A."/>
            <person name="Brugerolle De Fraissinette N."/>
            <person name="Rezende De Castro R."/>
            <person name="Schneider M.P."/>
            <person name="Vasconcelos V."/>
            <person name="Leao P.N."/>
        </authorList>
    </citation>
    <scope>NUCLEOTIDE SEQUENCE</scope>
    <source>
        <strain evidence="6">LEGE 12446</strain>
    </source>
</reference>
<evidence type="ECO:0000259" key="5">
    <source>
        <dbReference type="Pfam" id="PF00487"/>
    </source>
</evidence>
<sequence length="354" mass="41386">MTSLDPNFFDIPAKSLIIIDPAVDEYKKQNGNNLEVTLEDVVNKELGTKIASKADKLPKLPPKELLAPPGDFNPTLLLFLASVGTLVLSNFGYWLWQWPDWLCFTVNTIALHCAGTVIHDACHKSAHRDRIINAMLGHGSALMLGFVFPVFTRVHLQHHAHVNHPKDDPDHYVSTGGPLLLIAFRFLYHEVFFFQRRLWRKYELLEWFISRLIVVGIFYIAIQYHFLMYLLNFWVVPSGIVGLILGFFFDYLPHRPFRERDRWKNARVYPSPILNILILGQNYHLVHHLWTCIPWYKYQSTYYLMKPLLDEKGCYQTSGLRQKKDFLEFIYDIFVGIRFGHETTKKKDESQTTE</sequence>
<evidence type="ECO:0000313" key="6">
    <source>
        <dbReference type="EMBL" id="MBE9024361.1"/>
    </source>
</evidence>
<dbReference type="InterPro" id="IPR005804">
    <property type="entry name" value="FA_desaturase_dom"/>
</dbReference>
<comment type="similarity">
    <text evidence="2">Belongs to the fatty acid desaturase type 2 family.</text>
</comment>
<feature type="transmembrane region" description="Helical" evidence="4">
    <location>
        <begin position="131"/>
        <end position="151"/>
    </location>
</feature>
<keyword evidence="4" id="KW-0472">Membrane</keyword>
<dbReference type="NCBIfam" id="NF045688">
    <property type="entry name" value="BCarotHydoxCrtR"/>
    <property type="match status" value="1"/>
</dbReference>
<keyword evidence="4" id="KW-0812">Transmembrane</keyword>
<dbReference type="GO" id="GO:0016020">
    <property type="term" value="C:membrane"/>
    <property type="evidence" value="ECO:0007669"/>
    <property type="project" value="TreeGrafter"/>
</dbReference>
<dbReference type="InterPro" id="IPR012171">
    <property type="entry name" value="Fatty_acid_desaturase"/>
</dbReference>
<dbReference type="AlphaFoldDB" id="A0A8J7DBZ8"/>
<feature type="transmembrane region" description="Helical" evidence="4">
    <location>
        <begin position="208"/>
        <end position="227"/>
    </location>
</feature>
<dbReference type="RefSeq" id="WP_190882863.1">
    <property type="nucleotide sequence ID" value="NZ_JADEXS020000001.1"/>
</dbReference>
<comment type="cofactor">
    <cofactor evidence="1">
        <name>Fe(2+)</name>
        <dbReference type="ChEBI" id="CHEBI:29033"/>
    </cofactor>
</comment>
<feature type="domain" description="Fatty acid desaturase" evidence="5">
    <location>
        <begin position="98"/>
        <end position="315"/>
    </location>
</feature>
<comment type="caution">
    <text evidence="6">The sequence shown here is derived from an EMBL/GenBank/DDBJ whole genome shotgun (WGS) entry which is preliminary data.</text>
</comment>
<dbReference type="InterPro" id="IPR054678">
    <property type="entry name" value="CrtR-like"/>
</dbReference>
<evidence type="ECO:0000256" key="1">
    <source>
        <dbReference type="ARBA" id="ARBA00001954"/>
    </source>
</evidence>
<gene>
    <name evidence="6" type="ORF">IQ276_18615</name>
</gene>
<proteinExistence type="inferred from homology"/>
<evidence type="ECO:0000256" key="3">
    <source>
        <dbReference type="ARBA" id="ARBA00023004"/>
    </source>
</evidence>
<evidence type="ECO:0000256" key="4">
    <source>
        <dbReference type="SAM" id="Phobius"/>
    </source>
</evidence>
<dbReference type="PANTHER" id="PTHR19353:SF19">
    <property type="entry name" value="DELTA(5) FATTY ACID DESATURASE C-RELATED"/>
    <property type="match status" value="1"/>
</dbReference>